<comment type="caution">
    <text evidence="2">The sequence shown here is derived from an EMBL/GenBank/DDBJ whole genome shotgun (WGS) entry which is preliminary data.</text>
</comment>
<evidence type="ECO:0000313" key="2">
    <source>
        <dbReference type="EMBL" id="PZQ96176.1"/>
    </source>
</evidence>
<dbReference type="AlphaFoldDB" id="A0A2W5S252"/>
<proteinExistence type="predicted"/>
<dbReference type="EMBL" id="QFQS01000004">
    <property type="protein sequence ID" value="PZQ96176.1"/>
    <property type="molecule type" value="Genomic_DNA"/>
</dbReference>
<protein>
    <submittedName>
        <fullName evidence="2">Uncharacterized protein</fullName>
    </submittedName>
</protein>
<evidence type="ECO:0000256" key="1">
    <source>
        <dbReference type="SAM" id="MobiDB-lite"/>
    </source>
</evidence>
<accession>A0A2W5S252</accession>
<evidence type="ECO:0000313" key="3">
    <source>
        <dbReference type="Proteomes" id="UP000248975"/>
    </source>
</evidence>
<gene>
    <name evidence="2" type="ORF">DI533_17220</name>
</gene>
<sequence>MSRFHIPTRVGPSPAAEEPGLQNSAARLRSSREAQSRLLAERRARADDPAGDAGAEHDVVTNAEANAKEEPGREREEHFEPLASEGARSLAEPSAKPRKEKLVVVFRLPLTTEGLLAEVPGASEVGLTYALRAFAKEGRAELRRFGSSEDLAPFTDSAKEILKLNARMMTVGESMTVYAQPAAIGAMHDTLGDPWRIEPRAAIVGAYLAAIVTRLIETRQAR</sequence>
<feature type="compositionally biased region" description="Basic and acidic residues" evidence="1">
    <location>
        <begin position="30"/>
        <end position="59"/>
    </location>
</feature>
<feature type="compositionally biased region" description="Basic and acidic residues" evidence="1">
    <location>
        <begin position="66"/>
        <end position="80"/>
    </location>
</feature>
<organism evidence="2 3">
    <name type="scientific">Cereibacter sphaeroides</name>
    <name type="common">Rhodobacter sphaeroides</name>
    <dbReference type="NCBI Taxonomy" id="1063"/>
    <lineage>
        <taxon>Bacteria</taxon>
        <taxon>Pseudomonadati</taxon>
        <taxon>Pseudomonadota</taxon>
        <taxon>Alphaproteobacteria</taxon>
        <taxon>Rhodobacterales</taxon>
        <taxon>Paracoccaceae</taxon>
        <taxon>Cereibacter</taxon>
    </lineage>
</organism>
<reference evidence="2 3" key="1">
    <citation type="submission" date="2017-08" db="EMBL/GenBank/DDBJ databases">
        <title>Infants hospitalized years apart are colonized by the same room-sourced microbial strains.</title>
        <authorList>
            <person name="Brooks B."/>
            <person name="Olm M.R."/>
            <person name="Firek B.A."/>
            <person name="Baker R."/>
            <person name="Thomas B.C."/>
            <person name="Morowitz M.J."/>
            <person name="Banfield J.F."/>
        </authorList>
    </citation>
    <scope>NUCLEOTIDE SEQUENCE [LARGE SCALE GENOMIC DNA]</scope>
    <source>
        <strain evidence="2">S2_003_000_R2_11</strain>
    </source>
</reference>
<name>A0A2W5S252_CERSP</name>
<dbReference type="Proteomes" id="UP000248975">
    <property type="component" value="Unassembled WGS sequence"/>
</dbReference>
<feature type="region of interest" description="Disordered" evidence="1">
    <location>
        <begin position="1"/>
        <end position="94"/>
    </location>
</feature>